<gene>
    <name evidence="4" type="ORF">J7I42_23490</name>
</gene>
<dbReference type="InterPro" id="IPR051099">
    <property type="entry name" value="AGR/TXD"/>
</dbReference>
<organism evidence="4 5">
    <name type="scientific">Niastella soli</name>
    <dbReference type="NCBI Taxonomy" id="2821487"/>
    <lineage>
        <taxon>Bacteria</taxon>
        <taxon>Pseudomonadati</taxon>
        <taxon>Bacteroidota</taxon>
        <taxon>Chitinophagia</taxon>
        <taxon>Chitinophagales</taxon>
        <taxon>Chitinophagaceae</taxon>
        <taxon>Niastella</taxon>
    </lineage>
</organism>
<evidence type="ECO:0000256" key="2">
    <source>
        <dbReference type="ARBA" id="ARBA00023284"/>
    </source>
</evidence>
<evidence type="ECO:0000256" key="1">
    <source>
        <dbReference type="ARBA" id="ARBA00022729"/>
    </source>
</evidence>
<sequence length="437" mass="50840">MYLHAQSTSEIKSVSGIQWSNEVSWEAVKAKAKIENKYIFIDCFTTWCGPCKKMDREVFEIDSVGDYMNQHFVCIKLQMDRTKSDYDKIKSWYSDADQIAKQYEVTYYPTFLFFSPEGQIVHRAGSFNPPAEFLAIVNKAMNQKEQYYSLLAEYEKGKVDYNAIPYLIKVAERTNNKGLEQRLRNDYLSYLSTLKEKDLYSSDKIDVIAEALQGTSSIFFKLFYPNGEKVDRVMRQNGFARRITDSVIARQYINPIINVKQINQEPDWQSLSDIIKAHFDASYAERNILWNKVRWYENQGNISQSTKCFVDLVKINGLDTSSLDFSDAWLNYFAYNNIFGGHPFVEAGIDDTEIVDNAINWMKSTVRRSANYSLGWQAMAIDTYAMLLYKRGRKEEAIAWENKALNIVKSLNEQEDVKEFTDKIANMKKNEPTWRSK</sequence>
<name>A0ABS3YZM0_9BACT</name>
<dbReference type="Proteomes" id="UP000677244">
    <property type="component" value="Unassembled WGS sequence"/>
</dbReference>
<dbReference type="Pfam" id="PF13098">
    <property type="entry name" value="Thioredoxin_2"/>
    <property type="match status" value="1"/>
</dbReference>
<keyword evidence="2" id="KW-0676">Redox-active center</keyword>
<dbReference type="SUPFAM" id="SSF48452">
    <property type="entry name" value="TPR-like"/>
    <property type="match status" value="1"/>
</dbReference>
<dbReference type="InterPro" id="IPR036249">
    <property type="entry name" value="Thioredoxin-like_sf"/>
</dbReference>
<evidence type="ECO:0000259" key="3">
    <source>
        <dbReference type="PROSITE" id="PS51352"/>
    </source>
</evidence>
<dbReference type="Gene3D" id="3.40.30.10">
    <property type="entry name" value="Glutaredoxin"/>
    <property type="match status" value="1"/>
</dbReference>
<dbReference type="EMBL" id="JAGHKO010000006">
    <property type="protein sequence ID" value="MBO9203274.1"/>
    <property type="molecule type" value="Genomic_DNA"/>
</dbReference>
<dbReference type="SUPFAM" id="SSF52833">
    <property type="entry name" value="Thioredoxin-like"/>
    <property type="match status" value="1"/>
</dbReference>
<comment type="caution">
    <text evidence="4">The sequence shown here is derived from an EMBL/GenBank/DDBJ whole genome shotgun (WGS) entry which is preliminary data.</text>
</comment>
<feature type="domain" description="Thioredoxin" evidence="3">
    <location>
        <begin position="3"/>
        <end position="142"/>
    </location>
</feature>
<dbReference type="RefSeq" id="WP_209141331.1">
    <property type="nucleotide sequence ID" value="NZ_JAGHKO010000006.1"/>
</dbReference>
<evidence type="ECO:0000313" key="4">
    <source>
        <dbReference type="EMBL" id="MBO9203274.1"/>
    </source>
</evidence>
<dbReference type="InterPro" id="IPR017937">
    <property type="entry name" value="Thioredoxin_CS"/>
</dbReference>
<protein>
    <submittedName>
        <fullName evidence="4">Thioredoxin family protein</fullName>
    </submittedName>
</protein>
<dbReference type="PANTHER" id="PTHR15337">
    <property type="entry name" value="ANTERIOR GRADIENT PROTEIN-RELATED"/>
    <property type="match status" value="1"/>
</dbReference>
<dbReference type="PANTHER" id="PTHR15337:SF11">
    <property type="entry name" value="THIOREDOXIN DOMAIN-CONTAINING PROTEIN"/>
    <property type="match status" value="1"/>
</dbReference>
<dbReference type="InterPro" id="IPR011990">
    <property type="entry name" value="TPR-like_helical_dom_sf"/>
</dbReference>
<reference evidence="4 5" key="1">
    <citation type="submission" date="2021-03" db="EMBL/GenBank/DDBJ databases">
        <title>Assistant Professor.</title>
        <authorList>
            <person name="Huq M.A."/>
        </authorList>
    </citation>
    <scope>NUCLEOTIDE SEQUENCE [LARGE SCALE GENOMIC DNA]</scope>
    <source>
        <strain evidence="4 5">MAH-29</strain>
    </source>
</reference>
<dbReference type="PROSITE" id="PS00194">
    <property type="entry name" value="THIOREDOXIN_1"/>
    <property type="match status" value="1"/>
</dbReference>
<accession>A0ABS3YZM0</accession>
<dbReference type="PROSITE" id="PS51352">
    <property type="entry name" value="THIOREDOXIN_2"/>
    <property type="match status" value="1"/>
</dbReference>
<evidence type="ECO:0000313" key="5">
    <source>
        <dbReference type="Proteomes" id="UP000677244"/>
    </source>
</evidence>
<dbReference type="InterPro" id="IPR012336">
    <property type="entry name" value="Thioredoxin-like_fold"/>
</dbReference>
<keyword evidence="1" id="KW-0732">Signal</keyword>
<proteinExistence type="predicted"/>
<dbReference type="InterPro" id="IPR013766">
    <property type="entry name" value="Thioredoxin_domain"/>
</dbReference>
<keyword evidence="5" id="KW-1185">Reference proteome</keyword>